<dbReference type="AlphaFoldDB" id="A0A4R1B512"/>
<dbReference type="OrthoDB" id="5243608at2"/>
<dbReference type="Gene3D" id="3.30.930.10">
    <property type="entry name" value="Bira Bifunctional Protein, Domain 2"/>
    <property type="match status" value="1"/>
</dbReference>
<evidence type="ECO:0000313" key="3">
    <source>
        <dbReference type="Proteomes" id="UP000295244"/>
    </source>
</evidence>
<keyword evidence="2" id="KW-0436">Ligase</keyword>
<comment type="caution">
    <text evidence="2">The sequence shown here is derived from an EMBL/GenBank/DDBJ whole genome shotgun (WGS) entry which is preliminary data.</text>
</comment>
<dbReference type="GO" id="GO:0016874">
    <property type="term" value="F:ligase activity"/>
    <property type="evidence" value="ECO:0007669"/>
    <property type="project" value="UniProtKB-KW"/>
</dbReference>
<evidence type="ECO:0000259" key="1">
    <source>
        <dbReference type="PROSITE" id="PS51733"/>
    </source>
</evidence>
<gene>
    <name evidence="2" type="ORF">E0L93_15100</name>
</gene>
<feature type="domain" description="BPL/LPL catalytic" evidence="1">
    <location>
        <begin position="30"/>
        <end position="224"/>
    </location>
</feature>
<dbReference type="InterPro" id="IPR045864">
    <property type="entry name" value="aa-tRNA-synth_II/BPL/LPL"/>
</dbReference>
<keyword evidence="3" id="KW-1185">Reference proteome</keyword>
<evidence type="ECO:0000313" key="2">
    <source>
        <dbReference type="EMBL" id="TCJ13212.1"/>
    </source>
</evidence>
<protein>
    <submittedName>
        <fullName evidence="2">Lipoate--protein ligase family protein</fullName>
    </submittedName>
</protein>
<name>A0A4R1B512_9ACTN</name>
<dbReference type="Pfam" id="PF21948">
    <property type="entry name" value="LplA-B_cat"/>
    <property type="match status" value="1"/>
</dbReference>
<sequence length="250" mass="26876">MDLIVLREAFEEPEESYGLLQALLDEVGRGERGETALIFPCSRHVGVTRMDTRRPGFGRAVRAAEALGFPVLERRSGGGPIAANPSTLTFALFYPVEDLRRGIYDRYAEGTELVAAALGRAGVEAEPGEVEGEFCPGAYSVRAGGPRGVKLAGLSQRVTRRAARLEGIILVSGTKELAEVLERFYAQLGAPFRRGSVGDAGGAGVPDVMLALEREVRSRYGAVGSRLDRKTLEEARSHVGEYRVATGGRI</sequence>
<dbReference type="Proteomes" id="UP000295244">
    <property type="component" value="Unassembled WGS sequence"/>
</dbReference>
<accession>A0A4R1B512</accession>
<dbReference type="PROSITE" id="PS51733">
    <property type="entry name" value="BPL_LPL_CATALYTIC"/>
    <property type="match status" value="1"/>
</dbReference>
<dbReference type="SUPFAM" id="SSF55681">
    <property type="entry name" value="Class II aaRS and biotin synthetases"/>
    <property type="match status" value="1"/>
</dbReference>
<dbReference type="RefSeq" id="WP_132692915.1">
    <property type="nucleotide sequence ID" value="NZ_SKBU01000041.1"/>
</dbReference>
<dbReference type="EMBL" id="SKBU01000041">
    <property type="protein sequence ID" value="TCJ13212.1"/>
    <property type="molecule type" value="Genomic_DNA"/>
</dbReference>
<organism evidence="2 3">
    <name type="scientific">Rubrobacter taiwanensis</name>
    <dbReference type="NCBI Taxonomy" id="185139"/>
    <lineage>
        <taxon>Bacteria</taxon>
        <taxon>Bacillati</taxon>
        <taxon>Actinomycetota</taxon>
        <taxon>Rubrobacteria</taxon>
        <taxon>Rubrobacterales</taxon>
        <taxon>Rubrobacteraceae</taxon>
        <taxon>Rubrobacter</taxon>
    </lineage>
</organism>
<proteinExistence type="predicted"/>
<reference evidence="2 3" key="1">
    <citation type="submission" date="2019-03" db="EMBL/GenBank/DDBJ databases">
        <title>Whole genome sequence of a novel Rubrobacter taiwanensis strain, isolated from Yellowstone National Park.</title>
        <authorList>
            <person name="Freed S."/>
            <person name="Ramaley R.F."/>
            <person name="Kyndt J.A."/>
        </authorList>
    </citation>
    <scope>NUCLEOTIDE SEQUENCE [LARGE SCALE GENOMIC DNA]</scope>
    <source>
        <strain evidence="2 3">Yellowstone</strain>
    </source>
</reference>
<dbReference type="InterPro" id="IPR004143">
    <property type="entry name" value="BPL_LPL_catalytic"/>
</dbReference>